<comment type="caution">
    <text evidence="1">The sequence shown here is derived from an EMBL/GenBank/DDBJ whole genome shotgun (WGS) entry which is preliminary data.</text>
</comment>
<evidence type="ECO:0000313" key="2">
    <source>
        <dbReference type="Proteomes" id="UP000321907"/>
    </source>
</evidence>
<evidence type="ECO:0000313" key="1">
    <source>
        <dbReference type="EMBL" id="TXF84733.1"/>
    </source>
</evidence>
<sequence length="164" mass="18399">MQKINILLFVIVAGLTFSCGDQEASAEPAAPTFEETLLGTWETIEIEAHCPTYLGQDTTVHQLIKEADWGRQYGAKPSRTVYTADGKLKRTYYNVRGDITDVTNGLWKTVGEDSLFVIEPNTTLSYKHELDGSRLTLTGKVDWDYDGEADDDYRAVLRLVSRTN</sequence>
<accession>A0A5C7F336</accession>
<dbReference type="EMBL" id="VOXD01000051">
    <property type="protein sequence ID" value="TXF84733.1"/>
    <property type="molecule type" value="Genomic_DNA"/>
</dbReference>
<dbReference type="OrthoDB" id="1201418at2"/>
<dbReference type="PROSITE" id="PS51257">
    <property type="entry name" value="PROKAR_LIPOPROTEIN"/>
    <property type="match status" value="1"/>
</dbReference>
<gene>
    <name evidence="1" type="ORF">FUA23_21050</name>
</gene>
<protein>
    <recommendedName>
        <fullName evidence="3">Lipocalin-like domain-containing protein</fullName>
    </recommendedName>
</protein>
<dbReference type="Proteomes" id="UP000321907">
    <property type="component" value="Unassembled WGS sequence"/>
</dbReference>
<dbReference type="AlphaFoldDB" id="A0A5C7F336"/>
<dbReference type="RefSeq" id="WP_147932756.1">
    <property type="nucleotide sequence ID" value="NZ_VOXD01000051.1"/>
</dbReference>
<keyword evidence="2" id="KW-1185">Reference proteome</keyword>
<reference evidence="1 2" key="1">
    <citation type="submission" date="2019-08" db="EMBL/GenBank/DDBJ databases">
        <title>Lewinella sp. strain SSH13 Genome sequencing and assembly.</title>
        <authorList>
            <person name="Kim I."/>
        </authorList>
    </citation>
    <scope>NUCLEOTIDE SEQUENCE [LARGE SCALE GENOMIC DNA]</scope>
    <source>
        <strain evidence="1 2">SSH13</strain>
    </source>
</reference>
<organism evidence="1 2">
    <name type="scientific">Neolewinella aurantiaca</name>
    <dbReference type="NCBI Taxonomy" id="2602767"/>
    <lineage>
        <taxon>Bacteria</taxon>
        <taxon>Pseudomonadati</taxon>
        <taxon>Bacteroidota</taxon>
        <taxon>Saprospiria</taxon>
        <taxon>Saprospirales</taxon>
        <taxon>Lewinellaceae</taxon>
        <taxon>Neolewinella</taxon>
    </lineage>
</organism>
<proteinExistence type="predicted"/>
<name>A0A5C7F336_9BACT</name>
<evidence type="ECO:0008006" key="3">
    <source>
        <dbReference type="Google" id="ProtNLM"/>
    </source>
</evidence>